<comment type="caution">
    <text evidence="1">The sequence shown here is derived from an EMBL/GenBank/DDBJ whole genome shotgun (WGS) entry which is preliminary data.</text>
</comment>
<protein>
    <submittedName>
        <fullName evidence="1">Uncharacterized protein</fullName>
    </submittedName>
</protein>
<gene>
    <name evidence="1" type="ORF">NP493_229g03078</name>
</gene>
<evidence type="ECO:0000313" key="1">
    <source>
        <dbReference type="EMBL" id="KAK2185646.1"/>
    </source>
</evidence>
<name>A0AAD9UDU0_RIDPI</name>
<dbReference type="Proteomes" id="UP001209878">
    <property type="component" value="Unassembled WGS sequence"/>
</dbReference>
<evidence type="ECO:0000313" key="2">
    <source>
        <dbReference type="Proteomes" id="UP001209878"/>
    </source>
</evidence>
<accession>A0AAD9UDU0</accession>
<organism evidence="1 2">
    <name type="scientific">Ridgeia piscesae</name>
    <name type="common">Tubeworm</name>
    <dbReference type="NCBI Taxonomy" id="27915"/>
    <lineage>
        <taxon>Eukaryota</taxon>
        <taxon>Metazoa</taxon>
        <taxon>Spiralia</taxon>
        <taxon>Lophotrochozoa</taxon>
        <taxon>Annelida</taxon>
        <taxon>Polychaeta</taxon>
        <taxon>Sedentaria</taxon>
        <taxon>Canalipalpata</taxon>
        <taxon>Sabellida</taxon>
        <taxon>Siboglinidae</taxon>
        <taxon>Ridgeia</taxon>
    </lineage>
</organism>
<dbReference type="AlphaFoldDB" id="A0AAD9UDU0"/>
<proteinExistence type="predicted"/>
<reference evidence="1" key="1">
    <citation type="journal article" date="2023" name="Mol. Biol. Evol.">
        <title>Third-Generation Sequencing Reveals the Adaptive Role of the Epigenome in Three Deep-Sea Polychaetes.</title>
        <authorList>
            <person name="Perez M."/>
            <person name="Aroh O."/>
            <person name="Sun Y."/>
            <person name="Lan Y."/>
            <person name="Juniper S.K."/>
            <person name="Young C.R."/>
            <person name="Angers B."/>
            <person name="Qian P.Y."/>
        </authorList>
    </citation>
    <scope>NUCLEOTIDE SEQUENCE</scope>
    <source>
        <strain evidence="1">R07B-5</strain>
    </source>
</reference>
<keyword evidence="2" id="KW-1185">Reference proteome</keyword>
<dbReference type="EMBL" id="JAODUO010000228">
    <property type="protein sequence ID" value="KAK2185646.1"/>
    <property type="molecule type" value="Genomic_DNA"/>
</dbReference>
<sequence length="35" mass="4321">MNRICWFDQTQPRIHLTFPPRNIISTPKTRLFVRH</sequence>